<evidence type="ECO:0000313" key="3">
    <source>
        <dbReference type="EMBL" id="SFD94771.1"/>
    </source>
</evidence>
<dbReference type="InterPro" id="IPR012675">
    <property type="entry name" value="Beta-grasp_dom_sf"/>
</dbReference>
<dbReference type="InterPro" id="IPR017927">
    <property type="entry name" value="FAD-bd_FR_type"/>
</dbReference>
<dbReference type="InterPro" id="IPR039261">
    <property type="entry name" value="FNR_nucleotide-bd"/>
</dbReference>
<dbReference type="InterPro" id="IPR001041">
    <property type="entry name" value="2Fe-2S_ferredoxin-type"/>
</dbReference>
<dbReference type="PANTHER" id="PTHR47354:SF5">
    <property type="entry name" value="PROTEIN RFBI"/>
    <property type="match status" value="1"/>
</dbReference>
<dbReference type="SUPFAM" id="SSF63380">
    <property type="entry name" value="Riboflavin synthase domain-like"/>
    <property type="match status" value="1"/>
</dbReference>
<name>A0A1I1WIG7_9BACT</name>
<dbReference type="Gene3D" id="2.40.30.10">
    <property type="entry name" value="Translation factors"/>
    <property type="match status" value="1"/>
</dbReference>
<dbReference type="PROSITE" id="PS51085">
    <property type="entry name" value="2FE2S_FER_2"/>
    <property type="match status" value="1"/>
</dbReference>
<dbReference type="Pfam" id="PF00970">
    <property type="entry name" value="FAD_binding_6"/>
    <property type="match status" value="1"/>
</dbReference>
<reference evidence="4" key="1">
    <citation type="submission" date="2016-10" db="EMBL/GenBank/DDBJ databases">
        <authorList>
            <person name="Varghese N."/>
            <person name="Submissions S."/>
        </authorList>
    </citation>
    <scope>NUCLEOTIDE SEQUENCE [LARGE SCALE GENOMIC DNA]</scope>
    <source>
        <strain evidence="4">ATCC 25963</strain>
    </source>
</reference>
<organism evidence="3 4">
    <name type="scientific">Nannocystis exedens</name>
    <dbReference type="NCBI Taxonomy" id="54"/>
    <lineage>
        <taxon>Bacteria</taxon>
        <taxon>Pseudomonadati</taxon>
        <taxon>Myxococcota</taxon>
        <taxon>Polyangia</taxon>
        <taxon>Nannocystales</taxon>
        <taxon>Nannocystaceae</taxon>
        <taxon>Nannocystis</taxon>
    </lineage>
</organism>
<dbReference type="STRING" id="54.SAMN02745121_02377"/>
<evidence type="ECO:0000259" key="1">
    <source>
        <dbReference type="PROSITE" id="PS51085"/>
    </source>
</evidence>
<dbReference type="PRINTS" id="PR00410">
    <property type="entry name" value="PHEHYDRXLASE"/>
</dbReference>
<dbReference type="Proteomes" id="UP000199400">
    <property type="component" value="Unassembled WGS sequence"/>
</dbReference>
<dbReference type="AlphaFoldDB" id="A0A1I1WIG7"/>
<gene>
    <name evidence="3" type="ORF">SAMN02745121_02377</name>
</gene>
<dbReference type="Gene3D" id="3.10.20.30">
    <property type="match status" value="1"/>
</dbReference>
<dbReference type="Gene3D" id="3.40.50.80">
    <property type="entry name" value="Nucleotide-binding domain of ferredoxin-NADP reductase (FNR) module"/>
    <property type="match status" value="1"/>
</dbReference>
<keyword evidence="4" id="KW-1185">Reference proteome</keyword>
<evidence type="ECO:0000313" key="4">
    <source>
        <dbReference type="Proteomes" id="UP000199400"/>
    </source>
</evidence>
<feature type="domain" description="2Fe-2S ferredoxin-type" evidence="1">
    <location>
        <begin position="1"/>
        <end position="89"/>
    </location>
</feature>
<feature type="domain" description="FAD-binding FR-type" evidence="2">
    <location>
        <begin position="88"/>
        <end position="184"/>
    </location>
</feature>
<dbReference type="GO" id="GO:0051536">
    <property type="term" value="F:iron-sulfur cluster binding"/>
    <property type="evidence" value="ECO:0007669"/>
    <property type="project" value="InterPro"/>
</dbReference>
<dbReference type="CDD" id="cd00207">
    <property type="entry name" value="fer2"/>
    <property type="match status" value="1"/>
</dbReference>
<dbReference type="Pfam" id="PF00111">
    <property type="entry name" value="Fer2"/>
    <property type="match status" value="1"/>
</dbReference>
<dbReference type="PANTHER" id="PTHR47354">
    <property type="entry name" value="NADH OXIDOREDUCTASE HCR"/>
    <property type="match status" value="1"/>
</dbReference>
<dbReference type="GO" id="GO:0016491">
    <property type="term" value="F:oxidoreductase activity"/>
    <property type="evidence" value="ECO:0007669"/>
    <property type="project" value="InterPro"/>
</dbReference>
<dbReference type="Pfam" id="PF00175">
    <property type="entry name" value="NAD_binding_1"/>
    <property type="match status" value="1"/>
</dbReference>
<protein>
    <submittedName>
        <fullName evidence="3">NAD(P)H-flavin reductase</fullName>
    </submittedName>
</protein>
<dbReference type="PROSITE" id="PS51384">
    <property type="entry name" value="FAD_FR"/>
    <property type="match status" value="1"/>
</dbReference>
<evidence type="ECO:0000259" key="2">
    <source>
        <dbReference type="PROSITE" id="PS51384"/>
    </source>
</evidence>
<dbReference type="EMBL" id="FOMX01000006">
    <property type="protein sequence ID" value="SFD94771.1"/>
    <property type="molecule type" value="Genomic_DNA"/>
</dbReference>
<accession>A0A1I1WIG7</accession>
<dbReference type="InterPro" id="IPR017938">
    <property type="entry name" value="Riboflavin_synthase-like_b-brl"/>
</dbReference>
<proteinExistence type="predicted"/>
<dbReference type="RefSeq" id="WP_100792884.1">
    <property type="nucleotide sequence ID" value="NZ_FOMX01000006.1"/>
</dbReference>
<dbReference type="InterPro" id="IPR036010">
    <property type="entry name" value="2Fe-2S_ferredoxin-like_sf"/>
</dbReference>
<dbReference type="InterPro" id="IPR008333">
    <property type="entry name" value="Cbr1-like_FAD-bd_dom"/>
</dbReference>
<sequence>MTGRIRRGSLDVVLEPGETALEGLLRGGAEVPSSCRAGACQACMLRAVSGDPGSVAQQGLSPALREQGWFLPCMSRPTGELVIEEGPPPAIGAAIVDVAEIGRAIVRVRLEPDEELSYRPGQYVQLIQGEHVRAYSLASSPADGRTLELHVRVHSLGRMSRWLAAAAPGARVGLRGPAGSCFYTEGRADQPLLLVGTGAGLAPLRAIVRDARRRGHTGPIALVHGACDPTGFYLVDELKSMADETGNFRYVRCAMSGEPSDGVEIGDLTAVTLRLFPCLKGWRIFLCGSPDRVNALKKQCFLRGAGLKDISADAFLTARMPPPPLRRGPAPPGG</sequence>
<dbReference type="InterPro" id="IPR001433">
    <property type="entry name" value="OxRdtase_FAD/NAD-bd"/>
</dbReference>
<dbReference type="SUPFAM" id="SSF54292">
    <property type="entry name" value="2Fe-2S ferredoxin-like"/>
    <property type="match status" value="1"/>
</dbReference>
<dbReference type="InterPro" id="IPR050415">
    <property type="entry name" value="MRET"/>
</dbReference>
<dbReference type="SUPFAM" id="SSF52343">
    <property type="entry name" value="Ferredoxin reductase-like, C-terminal NADP-linked domain"/>
    <property type="match status" value="1"/>
</dbReference>